<keyword evidence="8" id="KW-0472">Membrane</keyword>
<feature type="compositionally biased region" description="Polar residues" evidence="7">
    <location>
        <begin position="327"/>
        <end position="343"/>
    </location>
</feature>
<dbReference type="CDD" id="cd00075">
    <property type="entry name" value="HATPase"/>
    <property type="match status" value="1"/>
</dbReference>
<keyword evidence="6" id="KW-0902">Two-component regulatory system</keyword>
<protein>
    <recommendedName>
        <fullName evidence="2">histidine kinase</fullName>
        <ecNumber evidence="2">2.7.13.3</ecNumber>
    </recommendedName>
</protein>
<keyword evidence="5 10" id="KW-0418">Kinase</keyword>
<proteinExistence type="predicted"/>
<keyword evidence="3" id="KW-0597">Phosphoprotein</keyword>
<keyword evidence="8" id="KW-0812">Transmembrane</keyword>
<dbReference type="PANTHER" id="PTHR43711">
    <property type="entry name" value="TWO-COMPONENT HISTIDINE KINASE"/>
    <property type="match status" value="1"/>
</dbReference>
<feature type="compositionally biased region" description="Polar residues" evidence="7">
    <location>
        <begin position="304"/>
        <end position="316"/>
    </location>
</feature>
<evidence type="ECO:0000256" key="8">
    <source>
        <dbReference type="SAM" id="Phobius"/>
    </source>
</evidence>
<dbReference type="EC" id="2.7.13.3" evidence="2"/>
<dbReference type="InterPro" id="IPR003661">
    <property type="entry name" value="HisK_dim/P_dom"/>
</dbReference>
<dbReference type="Pfam" id="PF00512">
    <property type="entry name" value="HisKA"/>
    <property type="match status" value="1"/>
</dbReference>
<dbReference type="SMART" id="SM00387">
    <property type="entry name" value="HATPase_c"/>
    <property type="match status" value="1"/>
</dbReference>
<dbReference type="InterPro" id="IPR003594">
    <property type="entry name" value="HATPase_dom"/>
</dbReference>
<dbReference type="PANTHER" id="PTHR43711:SF1">
    <property type="entry name" value="HISTIDINE KINASE 1"/>
    <property type="match status" value="1"/>
</dbReference>
<evidence type="ECO:0000313" key="10">
    <source>
        <dbReference type="EMBL" id="VTR99621.1"/>
    </source>
</evidence>
<evidence type="ECO:0000256" key="4">
    <source>
        <dbReference type="ARBA" id="ARBA00022679"/>
    </source>
</evidence>
<feature type="region of interest" description="Disordered" evidence="7">
    <location>
        <begin position="191"/>
        <end position="225"/>
    </location>
</feature>
<dbReference type="GO" id="GO:0000155">
    <property type="term" value="F:phosphorelay sensor kinase activity"/>
    <property type="evidence" value="ECO:0007669"/>
    <property type="project" value="InterPro"/>
</dbReference>
<evidence type="ECO:0000313" key="11">
    <source>
        <dbReference type="Proteomes" id="UP000464178"/>
    </source>
</evidence>
<feature type="compositionally biased region" description="Gly residues" evidence="7">
    <location>
        <begin position="351"/>
        <end position="396"/>
    </location>
</feature>
<dbReference type="Gene3D" id="3.30.565.10">
    <property type="entry name" value="Histidine kinase-like ATPase, C-terminal domain"/>
    <property type="match status" value="1"/>
</dbReference>
<dbReference type="RefSeq" id="WP_162671931.1">
    <property type="nucleotide sequence ID" value="NZ_LR593886.1"/>
</dbReference>
<evidence type="ECO:0000259" key="9">
    <source>
        <dbReference type="PROSITE" id="PS50109"/>
    </source>
</evidence>
<feature type="compositionally biased region" description="Pro residues" evidence="7">
    <location>
        <begin position="197"/>
        <end position="220"/>
    </location>
</feature>
<evidence type="ECO:0000256" key="1">
    <source>
        <dbReference type="ARBA" id="ARBA00000085"/>
    </source>
</evidence>
<dbReference type="AlphaFoldDB" id="A0A6P2DFN7"/>
<dbReference type="PRINTS" id="PR00344">
    <property type="entry name" value="BCTRLSENSOR"/>
</dbReference>
<comment type="catalytic activity">
    <reaction evidence="1">
        <text>ATP + protein L-histidine = ADP + protein N-phospho-L-histidine.</text>
        <dbReference type="EC" id="2.7.13.3"/>
    </reaction>
</comment>
<dbReference type="SMART" id="SM00388">
    <property type="entry name" value="HisKA"/>
    <property type="match status" value="1"/>
</dbReference>
<feature type="region of interest" description="Disordered" evidence="7">
    <location>
        <begin position="247"/>
        <end position="436"/>
    </location>
</feature>
<feature type="compositionally biased region" description="Basic and acidic residues" evidence="7">
    <location>
        <begin position="419"/>
        <end position="436"/>
    </location>
</feature>
<feature type="domain" description="Histidine kinase" evidence="9">
    <location>
        <begin position="669"/>
        <end position="890"/>
    </location>
</feature>
<dbReference type="PROSITE" id="PS50109">
    <property type="entry name" value="HIS_KIN"/>
    <property type="match status" value="1"/>
</dbReference>
<dbReference type="Gene3D" id="1.10.287.130">
    <property type="match status" value="1"/>
</dbReference>
<dbReference type="Proteomes" id="UP000464178">
    <property type="component" value="Chromosome"/>
</dbReference>
<keyword evidence="11" id="KW-1185">Reference proteome</keyword>
<accession>A0A6P2DFN7</accession>
<dbReference type="KEGG" id="gms:SOIL9_84560"/>
<dbReference type="EMBL" id="LR593886">
    <property type="protein sequence ID" value="VTR99621.1"/>
    <property type="molecule type" value="Genomic_DNA"/>
</dbReference>
<name>A0A6P2DFN7_9BACT</name>
<organism evidence="10 11">
    <name type="scientific">Gemmata massiliana</name>
    <dbReference type="NCBI Taxonomy" id="1210884"/>
    <lineage>
        <taxon>Bacteria</taxon>
        <taxon>Pseudomonadati</taxon>
        <taxon>Planctomycetota</taxon>
        <taxon>Planctomycetia</taxon>
        <taxon>Gemmatales</taxon>
        <taxon>Gemmataceae</taxon>
        <taxon>Gemmata</taxon>
    </lineage>
</organism>
<dbReference type="InterPro" id="IPR005467">
    <property type="entry name" value="His_kinase_dom"/>
</dbReference>
<dbReference type="SUPFAM" id="SSF47384">
    <property type="entry name" value="Homodimeric domain of signal transducing histidine kinase"/>
    <property type="match status" value="1"/>
</dbReference>
<reference evidence="10 11" key="1">
    <citation type="submission" date="2019-05" db="EMBL/GenBank/DDBJ databases">
        <authorList>
            <consortium name="Science for Life Laboratories"/>
        </authorList>
    </citation>
    <scope>NUCLEOTIDE SEQUENCE [LARGE SCALE GENOMIC DNA]</scope>
    <source>
        <strain evidence="10">Soil9</strain>
    </source>
</reference>
<dbReference type="InterPro" id="IPR004358">
    <property type="entry name" value="Sig_transdc_His_kin-like_C"/>
</dbReference>
<feature type="compositionally biased region" description="Basic and acidic residues" evidence="7">
    <location>
        <begin position="250"/>
        <end position="262"/>
    </location>
</feature>
<dbReference type="InterPro" id="IPR036890">
    <property type="entry name" value="HATPase_C_sf"/>
</dbReference>
<dbReference type="SUPFAM" id="SSF55874">
    <property type="entry name" value="ATPase domain of HSP90 chaperone/DNA topoisomerase II/histidine kinase"/>
    <property type="match status" value="1"/>
</dbReference>
<sequence length="890" mass="94728">MSRRLLGPVGGPVVFFLIAALVFAGLGWVTITALRVERAQREAAAQAELGNNLRVALWRLDGRMLPALGVEDSRPFYHYSPADPLSGSTAGPTPLLAAPLPDWMKLHVQLDPSTGWESPQVLAPGARERVQEAWPDLPLRNDTPERAEALRDLRANYPATATCELLAARERAIPADSPPFAAPLFANNTLQLYPGAPSSPPKPPPPPEMGPVSGLPPLPPVLDSTNTNTHTFRLFGWDFKSREALAGNLRDPDSRSGPKKETNLPGSGAQAPNPPAQAPGASAGRGGFAQAPDKDRALNEYLNRAQTSQRAIQDSKNAGVDPLYGKNYTQNLGPNSESKNPSNPTTPPVAGPGGPGAGGPPSSGVAGAGGFPGVSGGPGMPGGGMPGGAPPGGYLGDRGKEGKSLVPPVPAKPSAPTDPGKKADTEKLGASKDSDTIKKAQIDSLSEHLSLLRAKLEGRLPLDEFQERFRKSSITDTQPLIVAAWSIAGTVYLTGSPHPVPPAEERPALTNTTGNTVLNNPFNMLAGPPGVSIHLGSMRPQWITAADGSETLALVRVAKLDNKTVYQGVILDWAKLEPVLKDEVRDLFPDAHLVPVKNPDGVSLDRAMTALPVQLDPALAPELPPTGWTPLRLGLVLAWVAAFIAFAAVGLSGWSLIDLAERRIRFVSAVTHELRTPLTSLRLYLDLLTSGMIHDEAKRQEYLNTLATESDRLHRLIDNVLDFAKLEKRRKNGDLKPIKASELIEQLQQTWADRVAADGKELIVVSTLPADLEVCTDAAMVHQIVGNLIDNARKYARDAADQRIWLWAKPDGLNRVIFEVEDRGVGVPPNERKTIFKPFRRGASADAAAGGAGLGLALAKQWAEVLGGTVAYRPAEGAPGSCFRLELPAK</sequence>
<evidence type="ECO:0000256" key="5">
    <source>
        <dbReference type="ARBA" id="ARBA00022777"/>
    </source>
</evidence>
<feature type="transmembrane region" description="Helical" evidence="8">
    <location>
        <begin position="12"/>
        <end position="31"/>
    </location>
</feature>
<dbReference type="InterPro" id="IPR036097">
    <property type="entry name" value="HisK_dim/P_sf"/>
</dbReference>
<evidence type="ECO:0000256" key="2">
    <source>
        <dbReference type="ARBA" id="ARBA00012438"/>
    </source>
</evidence>
<dbReference type="InterPro" id="IPR050736">
    <property type="entry name" value="Sensor_HK_Regulatory"/>
</dbReference>
<evidence type="ECO:0000256" key="7">
    <source>
        <dbReference type="SAM" id="MobiDB-lite"/>
    </source>
</evidence>
<dbReference type="Pfam" id="PF02518">
    <property type="entry name" value="HATPase_c"/>
    <property type="match status" value="1"/>
</dbReference>
<feature type="transmembrane region" description="Helical" evidence="8">
    <location>
        <begin position="633"/>
        <end position="657"/>
    </location>
</feature>
<dbReference type="CDD" id="cd00082">
    <property type="entry name" value="HisKA"/>
    <property type="match status" value="1"/>
</dbReference>
<evidence type="ECO:0000256" key="3">
    <source>
        <dbReference type="ARBA" id="ARBA00022553"/>
    </source>
</evidence>
<keyword evidence="8" id="KW-1133">Transmembrane helix</keyword>
<evidence type="ECO:0000256" key="6">
    <source>
        <dbReference type="ARBA" id="ARBA00023012"/>
    </source>
</evidence>
<gene>
    <name evidence="10" type="ORF">SOIL9_84560</name>
</gene>
<keyword evidence="4" id="KW-0808">Transferase</keyword>
<dbReference type="FunFam" id="1.10.287.130:FF:000001">
    <property type="entry name" value="Two-component sensor histidine kinase"/>
    <property type="match status" value="1"/>
</dbReference>